<feature type="non-terminal residue" evidence="2">
    <location>
        <position position="700"/>
    </location>
</feature>
<dbReference type="EMBL" id="GL377304">
    <property type="protein sequence ID" value="EFI98793.1"/>
    <property type="molecule type" value="Genomic_DNA"/>
</dbReference>
<dbReference type="Proteomes" id="UP000007431">
    <property type="component" value="Unassembled WGS sequence"/>
</dbReference>
<feature type="region of interest" description="Disordered" evidence="1">
    <location>
        <begin position="427"/>
        <end position="472"/>
    </location>
</feature>
<feature type="region of interest" description="Disordered" evidence="1">
    <location>
        <begin position="488"/>
        <end position="514"/>
    </location>
</feature>
<evidence type="ECO:0000256" key="1">
    <source>
        <dbReference type="SAM" id="MobiDB-lite"/>
    </source>
</evidence>
<accession>D8PZ18</accession>
<name>D8PZ18_SCHCM</name>
<sequence>MRDVSSDAFASLNQGDVAERLRMVEKEMDGLKIQLRVHKKMEEQYLAENSTLVAEKLAIQAVRLAETQAFQTRLETQASHHDLSYQNLQGRNLEQSLQWLASRVDSDAGMDVPLPGTPYSADIRKIEESRHAVDGHSAIIVDEPDRTKTETETAELKAKIESVTQQYTEVKATLDSITLQTPSTYYMQRLAQEGKLLEEHKQATLNQAQQEQNLQADERRENISRREQVRTQCIYIAIVDFGLTQSLTLAASTLDMQEENIRQREEVLDEKEVVSQICCFVDIGDEILWKDIQQREEAVAEAAETLPGHEAVVSAMEAAIERRKTDAKQAEAALTQRETAIGQRTTTAEESEAALTQRETTIRQRRTDAEEAEAALTQRETTVGQRRTTAEESEAALTQRETTIRQRRTDAEEAEAALTQRETIIGQRRTDAEESEAALAQRETTIGQRRTTAEESEAALTQRETTIGQRRTDAEEAEAALAQRETAIGQRTTTAQESEAALTQRETTIGQRRTDAEEAEAALTQRETVNRATQVSGQSERFLSQIIGQRRTDAEQSEASFNNREAAIQHRESELAEERRVSIFSAPRPVNLTTSRPLTRALKNSGKEKQMLALEIGQLALAEDMEVRPLSVIYLTFLNAFRSNGNTTDQRVTGSSKKLGRPNFNPDKSLWIVGSSACMNVNGHWEMRARRTKRGAFRAP</sequence>
<keyword evidence="3" id="KW-1185">Reference proteome</keyword>
<gene>
    <name evidence="2" type="ORF">SCHCODRAFT_106581</name>
</gene>
<feature type="compositionally biased region" description="Polar residues" evidence="1">
    <location>
        <begin position="378"/>
        <end position="387"/>
    </location>
</feature>
<reference evidence="2 3" key="1">
    <citation type="journal article" date="2010" name="Nat. Biotechnol.">
        <title>Genome sequence of the model mushroom Schizophyllum commune.</title>
        <authorList>
            <person name="Ohm R.A."/>
            <person name="de Jong J.F."/>
            <person name="Lugones L.G."/>
            <person name="Aerts A."/>
            <person name="Kothe E."/>
            <person name="Stajich J.E."/>
            <person name="de Vries R.P."/>
            <person name="Record E."/>
            <person name="Levasseur A."/>
            <person name="Baker S.E."/>
            <person name="Bartholomew K.A."/>
            <person name="Coutinho P.M."/>
            <person name="Erdmann S."/>
            <person name="Fowler T.J."/>
            <person name="Gathman A.C."/>
            <person name="Lombard V."/>
            <person name="Henrissat B."/>
            <person name="Knabe N."/>
            <person name="Kuees U."/>
            <person name="Lilly W.W."/>
            <person name="Lindquist E."/>
            <person name="Lucas S."/>
            <person name="Magnuson J.K."/>
            <person name="Piumi F."/>
            <person name="Raudaskoski M."/>
            <person name="Salamov A."/>
            <person name="Schmutz J."/>
            <person name="Schwarze F.W.M.R."/>
            <person name="vanKuyk P.A."/>
            <person name="Horton J.S."/>
            <person name="Grigoriev I.V."/>
            <person name="Woesten H.A.B."/>
        </authorList>
    </citation>
    <scope>NUCLEOTIDE SEQUENCE [LARGE SCALE GENOMIC DNA]</scope>
    <source>
        <strain evidence="3">H4-8 / FGSC 9210</strain>
    </source>
</reference>
<feature type="region of interest" description="Disordered" evidence="1">
    <location>
        <begin position="337"/>
        <end position="409"/>
    </location>
</feature>
<dbReference type="STRING" id="578458.D8PZ18"/>
<dbReference type="VEuPathDB" id="FungiDB:SCHCODRAFT_02492740"/>
<protein>
    <submittedName>
        <fullName evidence="2">Uncharacterized protein</fullName>
    </submittedName>
</protein>
<evidence type="ECO:0000313" key="2">
    <source>
        <dbReference type="EMBL" id="EFI98793.1"/>
    </source>
</evidence>
<dbReference type="AlphaFoldDB" id="D8PZ18"/>
<dbReference type="eggNOG" id="ENOG502QR8U">
    <property type="taxonomic scope" value="Eukaryota"/>
</dbReference>
<dbReference type="HOGENOM" id="CLU_393869_0_0_1"/>
<organism evidence="3">
    <name type="scientific">Schizophyllum commune (strain H4-8 / FGSC 9210)</name>
    <name type="common">Split gill fungus</name>
    <dbReference type="NCBI Taxonomy" id="578458"/>
    <lineage>
        <taxon>Eukaryota</taxon>
        <taxon>Fungi</taxon>
        <taxon>Dikarya</taxon>
        <taxon>Basidiomycota</taxon>
        <taxon>Agaricomycotina</taxon>
        <taxon>Agaricomycetes</taxon>
        <taxon>Agaricomycetidae</taxon>
        <taxon>Agaricales</taxon>
        <taxon>Schizophyllaceae</taxon>
        <taxon>Schizophyllum</taxon>
    </lineage>
</organism>
<proteinExistence type="predicted"/>
<feature type="compositionally biased region" description="Basic and acidic residues" evidence="1">
    <location>
        <begin position="360"/>
        <end position="369"/>
    </location>
</feature>
<dbReference type="OMA" id="CRREVEH"/>
<evidence type="ECO:0000313" key="3">
    <source>
        <dbReference type="Proteomes" id="UP000007431"/>
    </source>
</evidence>
<dbReference type="InParanoid" id="D8PZ18"/>
<feature type="compositionally biased region" description="Low complexity" evidence="1">
    <location>
        <begin position="345"/>
        <end position="359"/>
    </location>
</feature>